<dbReference type="RefSeq" id="WP_189398566.1">
    <property type="nucleotide sequence ID" value="NZ_BMXA01000001.1"/>
</dbReference>
<keyword evidence="4" id="KW-1185">Reference proteome</keyword>
<evidence type="ECO:0000313" key="3">
    <source>
        <dbReference type="EMBL" id="GHA00478.1"/>
    </source>
</evidence>
<sequence length="363" mass="39952">MKSLLCHIALLVLLICSPFDAEATPPPVNLSDFLKEIDALRIQARIPGLSVAVVKDQQLLVAAGLGYTNLEQKILAAADTPYDIASVTKPISGVAAMQLVDAKQIDLDRPIAEYSDWRGFCEAFSQQPSIFAKDLSCEPATHTLRHLLTHTATQQPGTNFSYNPVLFSWASRPIMAVVEQSFSELVVQNVFTPTQMHQSARTHRERPLPQAMQRRLPSYYSLDNDGNAVLAAPGSPQGDGAAGGVHSTVVDLAKFDIALDRGELLSADARQVMFSPTPLKNGTLAPYGIGWFIEDYQDHLLAWHSGWWENRSSSLYIKVLDQDVSLIMLANSEGIWWHNALDKAEVARSAFAQVFFATFLSTE</sequence>
<evidence type="ECO:0000259" key="2">
    <source>
        <dbReference type="Pfam" id="PF00144"/>
    </source>
</evidence>
<dbReference type="InterPro" id="IPR050491">
    <property type="entry name" value="AmpC-like"/>
</dbReference>
<organism evidence="3 4">
    <name type="scientific">Arenicella chitinivorans</name>
    <dbReference type="NCBI Taxonomy" id="1329800"/>
    <lineage>
        <taxon>Bacteria</taxon>
        <taxon>Pseudomonadati</taxon>
        <taxon>Pseudomonadota</taxon>
        <taxon>Gammaproteobacteria</taxon>
        <taxon>Arenicellales</taxon>
        <taxon>Arenicellaceae</taxon>
        <taxon>Arenicella</taxon>
    </lineage>
</organism>
<feature type="chain" id="PRO_5037046636" evidence="1">
    <location>
        <begin position="24"/>
        <end position="363"/>
    </location>
</feature>
<dbReference type="EMBL" id="BMXA01000001">
    <property type="protein sequence ID" value="GHA00478.1"/>
    <property type="molecule type" value="Genomic_DNA"/>
</dbReference>
<dbReference type="GO" id="GO:0016787">
    <property type="term" value="F:hydrolase activity"/>
    <property type="evidence" value="ECO:0007669"/>
    <property type="project" value="UniProtKB-KW"/>
</dbReference>
<proteinExistence type="predicted"/>
<comment type="caution">
    <text evidence="3">The sequence shown here is derived from an EMBL/GenBank/DDBJ whole genome shotgun (WGS) entry which is preliminary data.</text>
</comment>
<feature type="signal peptide" evidence="1">
    <location>
        <begin position="1"/>
        <end position="23"/>
    </location>
</feature>
<accession>A0A918RKY5</accession>
<gene>
    <name evidence="3" type="ORF">GCM10008090_06590</name>
</gene>
<evidence type="ECO:0000256" key="1">
    <source>
        <dbReference type="SAM" id="SignalP"/>
    </source>
</evidence>
<dbReference type="Proteomes" id="UP000614811">
    <property type="component" value="Unassembled WGS sequence"/>
</dbReference>
<dbReference type="SUPFAM" id="SSF56601">
    <property type="entry name" value="beta-lactamase/transpeptidase-like"/>
    <property type="match status" value="1"/>
</dbReference>
<dbReference type="Pfam" id="PF00144">
    <property type="entry name" value="Beta-lactamase"/>
    <property type="match status" value="1"/>
</dbReference>
<feature type="domain" description="Beta-lactamase-related" evidence="2">
    <location>
        <begin position="37"/>
        <end position="334"/>
    </location>
</feature>
<dbReference type="PANTHER" id="PTHR46825:SF9">
    <property type="entry name" value="BETA-LACTAMASE-RELATED DOMAIN-CONTAINING PROTEIN"/>
    <property type="match status" value="1"/>
</dbReference>
<keyword evidence="3" id="KW-0378">Hydrolase</keyword>
<dbReference type="InterPro" id="IPR001466">
    <property type="entry name" value="Beta-lactam-related"/>
</dbReference>
<keyword evidence="1" id="KW-0732">Signal</keyword>
<dbReference type="InterPro" id="IPR012338">
    <property type="entry name" value="Beta-lactam/transpept-like"/>
</dbReference>
<reference evidence="3" key="1">
    <citation type="journal article" date="2014" name="Int. J. Syst. Evol. Microbiol.">
        <title>Complete genome sequence of Corynebacterium casei LMG S-19264T (=DSM 44701T), isolated from a smear-ripened cheese.</title>
        <authorList>
            <consortium name="US DOE Joint Genome Institute (JGI-PGF)"/>
            <person name="Walter F."/>
            <person name="Albersmeier A."/>
            <person name="Kalinowski J."/>
            <person name="Ruckert C."/>
        </authorList>
    </citation>
    <scope>NUCLEOTIDE SEQUENCE</scope>
    <source>
        <strain evidence="3">KCTC 12711</strain>
    </source>
</reference>
<name>A0A918RKY5_9GAMM</name>
<protein>
    <submittedName>
        <fullName evidence="3">Serine hydrolase</fullName>
    </submittedName>
</protein>
<dbReference type="PANTHER" id="PTHR46825">
    <property type="entry name" value="D-ALANYL-D-ALANINE-CARBOXYPEPTIDASE/ENDOPEPTIDASE AMPH"/>
    <property type="match status" value="1"/>
</dbReference>
<dbReference type="Gene3D" id="3.40.710.10">
    <property type="entry name" value="DD-peptidase/beta-lactamase superfamily"/>
    <property type="match status" value="2"/>
</dbReference>
<reference evidence="3" key="2">
    <citation type="submission" date="2020-09" db="EMBL/GenBank/DDBJ databases">
        <authorList>
            <person name="Sun Q."/>
            <person name="Kim S."/>
        </authorList>
    </citation>
    <scope>NUCLEOTIDE SEQUENCE</scope>
    <source>
        <strain evidence="3">KCTC 12711</strain>
    </source>
</reference>
<dbReference type="AlphaFoldDB" id="A0A918RKY5"/>
<evidence type="ECO:0000313" key="4">
    <source>
        <dbReference type="Proteomes" id="UP000614811"/>
    </source>
</evidence>